<protein>
    <recommendedName>
        <fullName evidence="3">Reverse transcriptase domain-containing protein</fullName>
    </recommendedName>
</protein>
<reference evidence="1 2" key="1">
    <citation type="journal article" date="2019" name="Sci. Rep.">
        <title>Orb-weaving spider Araneus ventricosus genome elucidates the spidroin gene catalogue.</title>
        <authorList>
            <person name="Kono N."/>
            <person name="Nakamura H."/>
            <person name="Ohtoshi R."/>
            <person name="Moran D.A.P."/>
            <person name="Shinohara A."/>
            <person name="Yoshida Y."/>
            <person name="Fujiwara M."/>
            <person name="Mori M."/>
            <person name="Tomita M."/>
            <person name="Arakawa K."/>
        </authorList>
    </citation>
    <scope>NUCLEOTIDE SEQUENCE [LARGE SCALE GENOMIC DNA]</scope>
</reference>
<comment type="caution">
    <text evidence="1">The sequence shown here is derived from an EMBL/GenBank/DDBJ whole genome shotgun (WGS) entry which is preliminary data.</text>
</comment>
<dbReference type="EMBL" id="BGPR01000020">
    <property type="protein sequence ID" value="GBL79861.1"/>
    <property type="molecule type" value="Genomic_DNA"/>
</dbReference>
<name>A0A4Y2AJ07_ARAVE</name>
<accession>A0A4Y2AJ07</accession>
<evidence type="ECO:0008006" key="3">
    <source>
        <dbReference type="Google" id="ProtNLM"/>
    </source>
</evidence>
<evidence type="ECO:0000313" key="1">
    <source>
        <dbReference type="EMBL" id="GBL79861.1"/>
    </source>
</evidence>
<keyword evidence="2" id="KW-1185">Reference proteome</keyword>
<organism evidence="1 2">
    <name type="scientific">Araneus ventricosus</name>
    <name type="common">Orbweaver spider</name>
    <name type="synonym">Epeira ventricosa</name>
    <dbReference type="NCBI Taxonomy" id="182803"/>
    <lineage>
        <taxon>Eukaryota</taxon>
        <taxon>Metazoa</taxon>
        <taxon>Ecdysozoa</taxon>
        <taxon>Arthropoda</taxon>
        <taxon>Chelicerata</taxon>
        <taxon>Arachnida</taxon>
        <taxon>Araneae</taxon>
        <taxon>Araneomorphae</taxon>
        <taxon>Entelegynae</taxon>
        <taxon>Araneoidea</taxon>
        <taxon>Araneidae</taxon>
        <taxon>Araneus</taxon>
    </lineage>
</organism>
<evidence type="ECO:0000313" key="2">
    <source>
        <dbReference type="Proteomes" id="UP000499080"/>
    </source>
</evidence>
<proteinExistence type="predicted"/>
<dbReference type="OrthoDB" id="6437707at2759"/>
<dbReference type="Proteomes" id="UP000499080">
    <property type="component" value="Unassembled WGS sequence"/>
</dbReference>
<sequence>MSKPIMRNLEESAGSYKSSFNKGKTKHLMFKFRKEITNFPSIRLYGSRITYDKDIRYLGIKPNSSPSFIPHLNKVNDLRSTKRIKITICKITEKARRIARATWGLRPEVVKVIYSVVIEEIIMYGNEIWYKGTVKQKNKLLEMQRMPMIAITK</sequence>
<dbReference type="AlphaFoldDB" id="A0A4Y2AJ07"/>
<gene>
    <name evidence="1" type="ORF">AVEN_28927_1</name>
</gene>